<organism evidence="6 7">
    <name type="scientific">Rhizoclosmatium globosum</name>
    <dbReference type="NCBI Taxonomy" id="329046"/>
    <lineage>
        <taxon>Eukaryota</taxon>
        <taxon>Fungi</taxon>
        <taxon>Fungi incertae sedis</taxon>
        <taxon>Chytridiomycota</taxon>
        <taxon>Chytridiomycota incertae sedis</taxon>
        <taxon>Chytridiomycetes</taxon>
        <taxon>Chytridiales</taxon>
        <taxon>Chytriomycetaceae</taxon>
        <taxon>Rhizoclosmatium</taxon>
    </lineage>
</organism>
<dbReference type="Proteomes" id="UP000193642">
    <property type="component" value="Unassembled WGS sequence"/>
</dbReference>
<feature type="transmembrane region" description="Helical" evidence="5">
    <location>
        <begin position="365"/>
        <end position="386"/>
    </location>
</feature>
<keyword evidence="3 5" id="KW-1133">Transmembrane helix</keyword>
<name>A0A1Y2D3G0_9FUNG</name>
<dbReference type="EMBL" id="MCGO01000001">
    <property type="protein sequence ID" value="ORY53646.1"/>
    <property type="molecule type" value="Genomic_DNA"/>
</dbReference>
<evidence type="ECO:0000256" key="5">
    <source>
        <dbReference type="SAM" id="Phobius"/>
    </source>
</evidence>
<feature type="transmembrane region" description="Helical" evidence="5">
    <location>
        <begin position="277"/>
        <end position="296"/>
    </location>
</feature>
<feature type="transmembrane region" description="Helical" evidence="5">
    <location>
        <begin position="407"/>
        <end position="428"/>
    </location>
</feature>
<keyword evidence="2 5" id="KW-0812">Transmembrane</keyword>
<reference evidence="6 7" key="1">
    <citation type="submission" date="2016-07" db="EMBL/GenBank/DDBJ databases">
        <title>Pervasive Adenine N6-methylation of Active Genes in Fungi.</title>
        <authorList>
            <consortium name="DOE Joint Genome Institute"/>
            <person name="Mondo S.J."/>
            <person name="Dannebaum R.O."/>
            <person name="Kuo R.C."/>
            <person name="Labutti K."/>
            <person name="Haridas S."/>
            <person name="Kuo A."/>
            <person name="Salamov A."/>
            <person name="Ahrendt S.R."/>
            <person name="Lipzen A."/>
            <person name="Sullivan W."/>
            <person name="Andreopoulos W.B."/>
            <person name="Clum A."/>
            <person name="Lindquist E."/>
            <person name="Daum C."/>
            <person name="Ramamoorthy G.K."/>
            <person name="Gryganskyi A."/>
            <person name="Culley D."/>
            <person name="Magnuson J.K."/>
            <person name="James T.Y."/>
            <person name="O'Malley M.A."/>
            <person name="Stajich J.E."/>
            <person name="Spatafora J.W."/>
            <person name="Visel A."/>
            <person name="Grigoriev I.V."/>
        </authorList>
    </citation>
    <scope>NUCLEOTIDE SEQUENCE [LARGE SCALE GENOMIC DNA]</scope>
    <source>
        <strain evidence="6 7">JEL800</strain>
    </source>
</reference>
<dbReference type="PANTHER" id="PTHR11040:SF44">
    <property type="entry name" value="PROTEIN ZNTC-RELATED"/>
    <property type="match status" value="1"/>
</dbReference>
<feature type="transmembrane region" description="Helical" evidence="5">
    <location>
        <begin position="68"/>
        <end position="86"/>
    </location>
</feature>
<dbReference type="GO" id="GO:0005886">
    <property type="term" value="C:plasma membrane"/>
    <property type="evidence" value="ECO:0007669"/>
    <property type="project" value="TreeGrafter"/>
</dbReference>
<dbReference type="AlphaFoldDB" id="A0A1Y2D3G0"/>
<evidence type="ECO:0000313" key="6">
    <source>
        <dbReference type="EMBL" id="ORY53646.1"/>
    </source>
</evidence>
<feature type="transmembrane region" description="Helical" evidence="5">
    <location>
        <begin position="187"/>
        <end position="210"/>
    </location>
</feature>
<dbReference type="OrthoDB" id="448280at2759"/>
<feature type="transmembrane region" description="Helical" evidence="5">
    <location>
        <begin position="302"/>
        <end position="324"/>
    </location>
</feature>
<evidence type="ECO:0000256" key="1">
    <source>
        <dbReference type="ARBA" id="ARBA00004141"/>
    </source>
</evidence>
<dbReference type="Pfam" id="PF02535">
    <property type="entry name" value="Zip"/>
    <property type="match status" value="1"/>
</dbReference>
<accession>A0A1Y2D3G0</accession>
<dbReference type="STRING" id="329046.A0A1Y2D3G0"/>
<comment type="caution">
    <text evidence="6">The sequence shown here is derived from an EMBL/GenBank/DDBJ whole genome shotgun (WGS) entry which is preliminary data.</text>
</comment>
<protein>
    <submittedName>
        <fullName evidence="6">Zip-domain-containing protein</fullName>
    </submittedName>
</protein>
<keyword evidence="7" id="KW-1185">Reference proteome</keyword>
<dbReference type="PANTHER" id="PTHR11040">
    <property type="entry name" value="ZINC/IRON TRANSPORTER"/>
    <property type="match status" value="1"/>
</dbReference>
<dbReference type="InterPro" id="IPR003689">
    <property type="entry name" value="ZIP"/>
</dbReference>
<feature type="transmembrane region" description="Helical" evidence="5">
    <location>
        <begin position="113"/>
        <end position="135"/>
    </location>
</feature>
<evidence type="ECO:0000256" key="4">
    <source>
        <dbReference type="ARBA" id="ARBA00023136"/>
    </source>
</evidence>
<evidence type="ECO:0000256" key="2">
    <source>
        <dbReference type="ARBA" id="ARBA00022692"/>
    </source>
</evidence>
<dbReference type="GO" id="GO:0005385">
    <property type="term" value="F:zinc ion transmembrane transporter activity"/>
    <property type="evidence" value="ECO:0007669"/>
    <property type="project" value="TreeGrafter"/>
</dbReference>
<gene>
    <name evidence="6" type="ORF">BCR33DRAFT_711027</name>
</gene>
<feature type="transmembrane region" description="Helical" evidence="5">
    <location>
        <begin position="336"/>
        <end position="359"/>
    </location>
</feature>
<sequence length="429" mass="45984">MQPTSDALEFTDECCYCCYESDCCEPVLECCDDPMCEVQDQDHVQVEPPLRRTKTGTGSGSANSVLQALLFFGVAVSSVSAVAAGASDDNLVTGNSTADACAQAEASAYNEPFHIGGIFIVLLVSGLGIFGTLALGVRTKTPFFAKVLQIFKMFGIGIICSTAWIHLLPDAFSKFSSPCLPSSWQSYGSNFVGVFGMFSAFAVQLIELLAVDFKRKKLARENPDLEHTVVTGNSSAFLEHPSKDEMTLEQAIPSAHSGKNDNHDHTGVERDSELGTILLEAGIIFHSLIIGITLGVTGDDVFTSLLISVCFHQMFEGMALGVLIGNLQLSIWTKRLLCLAYPLTTPIGIGIGIAIRSFYNENDGGLILAEGIFNSLSAGILFYNTYTELMSAEVSHSGPFNRFTAGFKAACFLSMYLGASAMAIIGIWA</sequence>
<comment type="subcellular location">
    <subcellularLocation>
        <location evidence="1">Membrane</location>
        <topology evidence="1">Multi-pass membrane protein</topology>
    </subcellularLocation>
</comment>
<keyword evidence="4 5" id="KW-0472">Membrane</keyword>
<feature type="transmembrane region" description="Helical" evidence="5">
    <location>
        <begin position="147"/>
        <end position="167"/>
    </location>
</feature>
<evidence type="ECO:0000256" key="3">
    <source>
        <dbReference type="ARBA" id="ARBA00022989"/>
    </source>
</evidence>
<proteinExistence type="predicted"/>
<evidence type="ECO:0000313" key="7">
    <source>
        <dbReference type="Proteomes" id="UP000193642"/>
    </source>
</evidence>